<evidence type="ECO:0000256" key="2">
    <source>
        <dbReference type="ARBA" id="ARBA00023002"/>
    </source>
</evidence>
<dbReference type="EC" id="1.4.1.9" evidence="8"/>
<dbReference type="Proteomes" id="UP000238823">
    <property type="component" value="Unassembled WGS sequence"/>
</dbReference>
<dbReference type="Pfam" id="PF02812">
    <property type="entry name" value="ELFV_dehydrog_N"/>
    <property type="match status" value="1"/>
</dbReference>
<dbReference type="EMBL" id="PVNL01000054">
    <property type="protein sequence ID" value="PRQ07462.1"/>
    <property type="molecule type" value="Genomic_DNA"/>
</dbReference>
<dbReference type="InterPro" id="IPR016211">
    <property type="entry name" value="Glu/Phe/Leu/Val/Trp_DH_bac/arc"/>
</dbReference>
<dbReference type="RefSeq" id="WP_106089866.1">
    <property type="nucleotide sequence ID" value="NZ_PVNL01000054.1"/>
</dbReference>
<sequence>MTGAATLFAGDQPGGDWERIIAVQHAGSGLRAIVVLHSLARGPAFGGVRRVAYASEQAGLADAKRLAASMSLKCALAGLPAGGGKTVIFDAPTLDRQAAYTALGEVIQELGGVYVCGPDIGTGKPELAALRRATSWVNPVGNDAGRSTAVGVLAGLRGLLGVVFDDPSPSGRRCVIEGLGGVGLALATSLLEAGASVAGWDPDPGARARAAALGVELLEKGTLAMEPCDVFMPCALGHTLTRERCERAPWRAVCGSANNQLADRDAAAALRAREIAWAPDFVVNAGAVIEGVETTIGSGGGAAHERVVRGIEAIEGRCAQLLTRARAERRCVSELALEVARAALRAPVDLPPEPPEG</sequence>
<evidence type="ECO:0000256" key="4">
    <source>
        <dbReference type="PIRSR" id="PIRSR000188-1"/>
    </source>
</evidence>
<dbReference type="PIRSF" id="PIRSF000188">
    <property type="entry name" value="Phe_leu_dh"/>
    <property type="match status" value="1"/>
</dbReference>
<name>A0A2S9YQX6_9BACT</name>
<dbReference type="InterPro" id="IPR036291">
    <property type="entry name" value="NAD(P)-bd_dom_sf"/>
</dbReference>
<keyword evidence="2 6" id="KW-0560">Oxidoreductase</keyword>
<reference evidence="8 9" key="1">
    <citation type="submission" date="2018-03" db="EMBL/GenBank/DDBJ databases">
        <title>Draft Genome Sequences of the Obligatory Marine Myxobacteria Enhygromyxa salina SWB007.</title>
        <authorList>
            <person name="Poehlein A."/>
            <person name="Moghaddam J.A."/>
            <person name="Harms H."/>
            <person name="Alanjari M."/>
            <person name="Koenig G.M."/>
            <person name="Daniel R."/>
            <person name="Schaeberle T.F."/>
        </authorList>
    </citation>
    <scope>NUCLEOTIDE SEQUENCE [LARGE SCALE GENOMIC DNA]</scope>
    <source>
        <strain evidence="8 9">SWB007</strain>
    </source>
</reference>
<dbReference type="SUPFAM" id="SSF51735">
    <property type="entry name" value="NAD(P)-binding Rossmann-fold domains"/>
    <property type="match status" value="1"/>
</dbReference>
<dbReference type="PANTHER" id="PTHR42722">
    <property type="entry name" value="LEUCINE DEHYDROGENASE"/>
    <property type="match status" value="1"/>
</dbReference>
<dbReference type="PRINTS" id="PR00082">
    <property type="entry name" value="GLFDHDRGNASE"/>
</dbReference>
<dbReference type="InterPro" id="IPR006097">
    <property type="entry name" value="Glu/Leu/Phe/Val/Trp_DH_dimer"/>
</dbReference>
<evidence type="ECO:0000313" key="8">
    <source>
        <dbReference type="EMBL" id="PRQ07462.1"/>
    </source>
</evidence>
<organism evidence="8 9">
    <name type="scientific">Enhygromyxa salina</name>
    <dbReference type="NCBI Taxonomy" id="215803"/>
    <lineage>
        <taxon>Bacteria</taxon>
        <taxon>Pseudomonadati</taxon>
        <taxon>Myxococcota</taxon>
        <taxon>Polyangia</taxon>
        <taxon>Nannocystales</taxon>
        <taxon>Nannocystaceae</taxon>
        <taxon>Enhygromyxa</taxon>
    </lineage>
</organism>
<keyword evidence="5" id="KW-0547">Nucleotide-binding</keyword>
<proteinExistence type="inferred from homology"/>
<dbReference type="InterPro" id="IPR006095">
    <property type="entry name" value="Glu/Leu/Phe/Val/Trp_DH"/>
</dbReference>
<dbReference type="OrthoDB" id="9803297at2"/>
<evidence type="ECO:0000256" key="6">
    <source>
        <dbReference type="RuleBase" id="RU004417"/>
    </source>
</evidence>
<evidence type="ECO:0000256" key="1">
    <source>
        <dbReference type="ARBA" id="ARBA00006382"/>
    </source>
</evidence>
<comment type="similarity">
    <text evidence="1 6">Belongs to the Glu/Leu/Phe/Val dehydrogenases family.</text>
</comment>
<comment type="caution">
    <text evidence="8">The sequence shown here is derived from an EMBL/GenBank/DDBJ whole genome shotgun (WGS) entry which is preliminary data.</text>
</comment>
<dbReference type="InterPro" id="IPR046346">
    <property type="entry name" value="Aminoacid_DH-like_N_sf"/>
</dbReference>
<dbReference type="GO" id="GO:0050049">
    <property type="term" value="F:L-leucine dehydrogenase activity"/>
    <property type="evidence" value="ECO:0007669"/>
    <property type="project" value="UniProtKB-EC"/>
</dbReference>
<evidence type="ECO:0000259" key="7">
    <source>
        <dbReference type="SMART" id="SM00839"/>
    </source>
</evidence>
<protein>
    <submittedName>
        <fullName evidence="8">Leucine dehydrogenase</fullName>
        <ecNumber evidence="8">1.4.1.9</ecNumber>
    </submittedName>
</protein>
<dbReference type="Pfam" id="PF00208">
    <property type="entry name" value="ELFV_dehydrog"/>
    <property type="match status" value="1"/>
</dbReference>
<keyword evidence="3 5" id="KW-0520">NAD</keyword>
<evidence type="ECO:0000256" key="3">
    <source>
        <dbReference type="ARBA" id="ARBA00023027"/>
    </source>
</evidence>
<dbReference type="AlphaFoldDB" id="A0A2S9YQX6"/>
<dbReference type="Gene3D" id="3.40.50.10860">
    <property type="entry name" value="Leucine Dehydrogenase, chain A, domain 1"/>
    <property type="match status" value="1"/>
</dbReference>
<dbReference type="Gene3D" id="3.40.50.720">
    <property type="entry name" value="NAD(P)-binding Rossmann-like Domain"/>
    <property type="match status" value="1"/>
</dbReference>
<dbReference type="InterPro" id="IPR006096">
    <property type="entry name" value="Glu/Leu/Phe/Val/Trp_DH_C"/>
</dbReference>
<evidence type="ECO:0000313" key="9">
    <source>
        <dbReference type="Proteomes" id="UP000238823"/>
    </source>
</evidence>
<feature type="domain" description="Glutamate/phenylalanine/leucine/valine/L-tryptophan dehydrogenase C-terminal" evidence="7">
    <location>
        <begin position="142"/>
        <end position="345"/>
    </location>
</feature>
<gene>
    <name evidence="8" type="primary">ldh_1</name>
    <name evidence="8" type="ORF">ENSA7_28550</name>
</gene>
<dbReference type="SMART" id="SM00839">
    <property type="entry name" value="ELFV_dehydrog"/>
    <property type="match status" value="1"/>
</dbReference>
<dbReference type="GO" id="GO:0006520">
    <property type="term" value="P:amino acid metabolic process"/>
    <property type="evidence" value="ECO:0007669"/>
    <property type="project" value="InterPro"/>
</dbReference>
<dbReference type="GO" id="GO:0000166">
    <property type="term" value="F:nucleotide binding"/>
    <property type="evidence" value="ECO:0007669"/>
    <property type="project" value="UniProtKB-KW"/>
</dbReference>
<dbReference type="PANTHER" id="PTHR42722:SF1">
    <property type="entry name" value="VALINE DEHYDROGENASE"/>
    <property type="match status" value="1"/>
</dbReference>
<dbReference type="SUPFAM" id="SSF53223">
    <property type="entry name" value="Aminoacid dehydrogenase-like, N-terminal domain"/>
    <property type="match status" value="1"/>
</dbReference>
<evidence type="ECO:0000256" key="5">
    <source>
        <dbReference type="PIRSR" id="PIRSR000188-2"/>
    </source>
</evidence>
<feature type="binding site" evidence="5">
    <location>
        <begin position="178"/>
        <end position="183"/>
    </location>
    <ligand>
        <name>NAD(+)</name>
        <dbReference type="ChEBI" id="CHEBI:57540"/>
    </ligand>
</feature>
<accession>A0A2S9YQX6</accession>
<feature type="active site" description="Proton donor/acceptor" evidence="4">
    <location>
        <position position="85"/>
    </location>
</feature>